<dbReference type="AlphaFoldDB" id="A0A1J4KYB9"/>
<feature type="domain" description="Methyltransferase type 11" evidence="5">
    <location>
        <begin position="75"/>
        <end position="175"/>
    </location>
</feature>
<gene>
    <name evidence="6" type="ORF">TRFO_41974</name>
</gene>
<dbReference type="RefSeq" id="XP_068369367.1">
    <property type="nucleotide sequence ID" value="XM_068514064.1"/>
</dbReference>
<dbReference type="CDD" id="cd02440">
    <property type="entry name" value="AdoMet_MTases"/>
    <property type="match status" value="1"/>
</dbReference>
<dbReference type="FunFam" id="3.40.50.150:FF:000217">
    <property type="entry name" value="Methyltransferase protein 13"/>
    <property type="match status" value="1"/>
</dbReference>
<dbReference type="PANTHER" id="PTHR12176">
    <property type="entry name" value="SAM-DEPENDENT METHYLTRANSFERASE SUPERFAMILY PROTEIN"/>
    <property type="match status" value="1"/>
</dbReference>
<dbReference type="VEuPathDB" id="TrichDB:TRFO_41974"/>
<evidence type="ECO:0000313" key="6">
    <source>
        <dbReference type="EMBL" id="OHT16231.1"/>
    </source>
</evidence>
<feature type="compositionally biased region" description="Basic and acidic residues" evidence="4">
    <location>
        <begin position="1"/>
        <end position="16"/>
    </location>
</feature>
<dbReference type="GO" id="GO:0032259">
    <property type="term" value="P:methylation"/>
    <property type="evidence" value="ECO:0007669"/>
    <property type="project" value="UniProtKB-KW"/>
</dbReference>
<dbReference type="Proteomes" id="UP000179807">
    <property type="component" value="Unassembled WGS sequence"/>
</dbReference>
<organism evidence="6 7">
    <name type="scientific">Tritrichomonas foetus</name>
    <dbReference type="NCBI Taxonomy" id="1144522"/>
    <lineage>
        <taxon>Eukaryota</taxon>
        <taxon>Metamonada</taxon>
        <taxon>Parabasalia</taxon>
        <taxon>Tritrichomonadida</taxon>
        <taxon>Tritrichomonadidae</taxon>
        <taxon>Tritrichomonas</taxon>
    </lineage>
</organism>
<evidence type="ECO:0000256" key="2">
    <source>
        <dbReference type="ARBA" id="ARBA00022603"/>
    </source>
</evidence>
<dbReference type="InterPro" id="IPR013216">
    <property type="entry name" value="Methyltransf_11"/>
</dbReference>
<reference evidence="6" key="1">
    <citation type="submission" date="2016-10" db="EMBL/GenBank/DDBJ databases">
        <authorList>
            <person name="Benchimol M."/>
            <person name="Almeida L.G."/>
            <person name="Vasconcelos A.T."/>
            <person name="Perreira-Neves A."/>
            <person name="Rosa I.A."/>
            <person name="Tasca T."/>
            <person name="Bogo M.R."/>
            <person name="de Souza W."/>
        </authorList>
    </citation>
    <scope>NUCLEOTIDE SEQUENCE [LARGE SCALE GENOMIC DNA]</scope>
    <source>
        <strain evidence="6">K</strain>
    </source>
</reference>
<keyword evidence="3" id="KW-0808">Transferase</keyword>
<comment type="caution">
    <text evidence="6">The sequence shown here is derived from an EMBL/GenBank/DDBJ whole genome shotgun (WGS) entry which is preliminary data.</text>
</comment>
<feature type="region of interest" description="Disordered" evidence="4">
    <location>
        <begin position="1"/>
        <end position="27"/>
    </location>
</feature>
<dbReference type="InterPro" id="IPR051419">
    <property type="entry name" value="Lys/N-term_MeTrsfase_sf"/>
</dbReference>
<proteinExistence type="inferred from homology"/>
<evidence type="ECO:0000313" key="7">
    <source>
        <dbReference type="Proteomes" id="UP000179807"/>
    </source>
</evidence>
<name>A0A1J4KYB9_9EUKA</name>
<sequence>MSRKNIEKVDEAHGQFDFEYSEEETEDLPEFGETEYWDDRYKKEEDKLFDWYFDWNRVSKLLTQYTNNHKEKVLVLGCGNSPLSADLLDDGFSSVYSIDVSSVVIEKMKEIYKDKKNLYWETMNCAELKYDSNFFDLCLDKGTLDAVVCSVKDQELVKNTLEEVYRTLKPGGFFISITFGPPSRRLPFFNLVKLDWKLLPPFQIKHEDDDERDIHHFVYAFQKP</sequence>
<dbReference type="SUPFAM" id="SSF53335">
    <property type="entry name" value="S-adenosyl-L-methionine-dependent methyltransferases"/>
    <property type="match status" value="1"/>
</dbReference>
<dbReference type="EMBL" id="MLAK01000133">
    <property type="protein sequence ID" value="OHT16231.1"/>
    <property type="molecule type" value="Genomic_DNA"/>
</dbReference>
<dbReference type="Gene3D" id="3.40.50.150">
    <property type="entry name" value="Vaccinia Virus protein VP39"/>
    <property type="match status" value="1"/>
</dbReference>
<keyword evidence="2" id="KW-0489">Methyltransferase</keyword>
<protein>
    <submittedName>
        <fullName evidence="6">Phosphoethanolamine N-methyltransferase-related protein</fullName>
    </submittedName>
</protein>
<evidence type="ECO:0000256" key="1">
    <source>
        <dbReference type="ARBA" id="ARBA00008361"/>
    </source>
</evidence>
<dbReference type="PANTHER" id="PTHR12176:SF79">
    <property type="entry name" value="METHYLTRANSFERASE TYPE 11 DOMAIN-CONTAINING PROTEIN"/>
    <property type="match status" value="1"/>
</dbReference>
<dbReference type="GeneID" id="94848768"/>
<dbReference type="Pfam" id="PF08241">
    <property type="entry name" value="Methyltransf_11"/>
    <property type="match status" value="1"/>
</dbReference>
<evidence type="ECO:0000256" key="4">
    <source>
        <dbReference type="SAM" id="MobiDB-lite"/>
    </source>
</evidence>
<dbReference type="InterPro" id="IPR029063">
    <property type="entry name" value="SAM-dependent_MTases_sf"/>
</dbReference>
<dbReference type="OrthoDB" id="411785at2759"/>
<dbReference type="GO" id="GO:0008757">
    <property type="term" value="F:S-adenosylmethionine-dependent methyltransferase activity"/>
    <property type="evidence" value="ECO:0007669"/>
    <property type="project" value="InterPro"/>
</dbReference>
<comment type="similarity">
    <text evidence="1">Belongs to the methyltransferase superfamily.</text>
</comment>
<evidence type="ECO:0000256" key="3">
    <source>
        <dbReference type="ARBA" id="ARBA00022679"/>
    </source>
</evidence>
<evidence type="ECO:0000259" key="5">
    <source>
        <dbReference type="Pfam" id="PF08241"/>
    </source>
</evidence>
<keyword evidence="7" id="KW-1185">Reference proteome</keyword>
<accession>A0A1J4KYB9</accession>